<evidence type="ECO:0000313" key="3">
    <source>
        <dbReference type="RefSeq" id="XP_056694955.1"/>
    </source>
</evidence>
<dbReference type="RefSeq" id="XP_056694955.1">
    <property type="nucleotide sequence ID" value="XM_056838977.1"/>
</dbReference>
<proteinExistence type="predicted"/>
<dbReference type="GeneID" id="130469598"/>
<reference evidence="2" key="1">
    <citation type="journal article" date="2021" name="Nat. Commun.">
        <title>Genomic analyses provide insights into spinach domestication and the genetic basis of agronomic traits.</title>
        <authorList>
            <person name="Cai X."/>
            <person name="Sun X."/>
            <person name="Xu C."/>
            <person name="Sun H."/>
            <person name="Wang X."/>
            <person name="Ge C."/>
            <person name="Zhang Z."/>
            <person name="Wang Q."/>
            <person name="Fei Z."/>
            <person name="Jiao C."/>
            <person name="Wang Q."/>
        </authorList>
    </citation>
    <scope>NUCLEOTIDE SEQUENCE [LARGE SCALE GENOMIC DNA]</scope>
    <source>
        <strain evidence="2">cv. Varoflay</strain>
    </source>
</reference>
<keyword evidence="2" id="KW-1185">Reference proteome</keyword>
<organism evidence="2 3">
    <name type="scientific">Spinacia oleracea</name>
    <name type="common">Spinach</name>
    <dbReference type="NCBI Taxonomy" id="3562"/>
    <lineage>
        <taxon>Eukaryota</taxon>
        <taxon>Viridiplantae</taxon>
        <taxon>Streptophyta</taxon>
        <taxon>Embryophyta</taxon>
        <taxon>Tracheophyta</taxon>
        <taxon>Spermatophyta</taxon>
        <taxon>Magnoliopsida</taxon>
        <taxon>eudicotyledons</taxon>
        <taxon>Gunneridae</taxon>
        <taxon>Pentapetalae</taxon>
        <taxon>Caryophyllales</taxon>
        <taxon>Chenopodiaceae</taxon>
        <taxon>Chenopodioideae</taxon>
        <taxon>Anserineae</taxon>
        <taxon>Spinacia</taxon>
    </lineage>
</organism>
<dbReference type="Proteomes" id="UP000813463">
    <property type="component" value="Chromosome 3"/>
</dbReference>
<evidence type="ECO:0000313" key="2">
    <source>
        <dbReference type="Proteomes" id="UP000813463"/>
    </source>
</evidence>
<sequence length="74" mass="8190">MERVPPEKPKRGRPPKSPAVTKEGLPLEKPKRGRPPKSPGVINPREEDGPRLSEVFSSPQVDLRDPDMEASTPI</sequence>
<gene>
    <name evidence="3" type="primary">LOC130469598</name>
</gene>
<feature type="region of interest" description="Disordered" evidence="1">
    <location>
        <begin position="1"/>
        <end position="74"/>
    </location>
</feature>
<reference evidence="3" key="2">
    <citation type="submission" date="2025-08" db="UniProtKB">
        <authorList>
            <consortium name="RefSeq"/>
        </authorList>
    </citation>
    <scope>IDENTIFICATION</scope>
    <source>
        <tissue evidence="3">Leaf</tissue>
    </source>
</reference>
<name>A0ABM3RH72_SPIOL</name>
<evidence type="ECO:0008006" key="4">
    <source>
        <dbReference type="Google" id="ProtNLM"/>
    </source>
</evidence>
<evidence type="ECO:0000256" key="1">
    <source>
        <dbReference type="SAM" id="MobiDB-lite"/>
    </source>
</evidence>
<protein>
    <recommendedName>
        <fullName evidence="4">AT-hook motif nuclear-localized protein</fullName>
    </recommendedName>
</protein>
<accession>A0ABM3RH72</accession>